<accession>A0ACC0B776</accession>
<sequence length="263" mass="29281">MTPNSLSGNLTSGVYHDQSKLRELFLSDNLLEGTIPPKLSKCNDLEQLSLSSNQFSDRIPRELGFLSKLKVKYQLGLLILSTLNLWLLVTTTFLAQGSSLLFIDMSSYRLSVSLPSTIWVTLANLHEIYLFNNKLSARIPSFFCNASSLVILDLSSNSFSGPVPTTIGNLRFLKRLLIAENNMTREPATPELTFIASLTNCRHLELVEMGTIPSEIGNLRSMEAIYLGSNELTGSIPTELCQLQRLERLYLDDKMLNGSVPDC</sequence>
<comment type="caution">
    <text evidence="1">The sequence shown here is derived from an EMBL/GenBank/DDBJ whole genome shotgun (WGS) entry which is preliminary data.</text>
</comment>
<proteinExistence type="predicted"/>
<gene>
    <name evidence="1" type="ORF">M9H77_18337</name>
</gene>
<name>A0ACC0B776_CATRO</name>
<reference evidence="2" key="1">
    <citation type="journal article" date="2023" name="Nat. Plants">
        <title>Single-cell RNA sequencing provides a high-resolution roadmap for understanding the multicellular compartmentation of specialized metabolism.</title>
        <authorList>
            <person name="Sun S."/>
            <person name="Shen X."/>
            <person name="Li Y."/>
            <person name="Li Y."/>
            <person name="Wang S."/>
            <person name="Li R."/>
            <person name="Zhang H."/>
            <person name="Shen G."/>
            <person name="Guo B."/>
            <person name="Wei J."/>
            <person name="Xu J."/>
            <person name="St-Pierre B."/>
            <person name="Chen S."/>
            <person name="Sun C."/>
        </authorList>
    </citation>
    <scope>NUCLEOTIDE SEQUENCE [LARGE SCALE GENOMIC DNA]</scope>
</reference>
<evidence type="ECO:0000313" key="2">
    <source>
        <dbReference type="Proteomes" id="UP001060085"/>
    </source>
</evidence>
<protein>
    <submittedName>
        <fullName evidence="1">Uncharacterized protein</fullName>
    </submittedName>
</protein>
<organism evidence="1 2">
    <name type="scientific">Catharanthus roseus</name>
    <name type="common">Madagascar periwinkle</name>
    <name type="synonym">Vinca rosea</name>
    <dbReference type="NCBI Taxonomy" id="4058"/>
    <lineage>
        <taxon>Eukaryota</taxon>
        <taxon>Viridiplantae</taxon>
        <taxon>Streptophyta</taxon>
        <taxon>Embryophyta</taxon>
        <taxon>Tracheophyta</taxon>
        <taxon>Spermatophyta</taxon>
        <taxon>Magnoliopsida</taxon>
        <taxon>eudicotyledons</taxon>
        <taxon>Gunneridae</taxon>
        <taxon>Pentapetalae</taxon>
        <taxon>asterids</taxon>
        <taxon>lamiids</taxon>
        <taxon>Gentianales</taxon>
        <taxon>Apocynaceae</taxon>
        <taxon>Rauvolfioideae</taxon>
        <taxon>Vinceae</taxon>
        <taxon>Catharanthinae</taxon>
        <taxon>Catharanthus</taxon>
    </lineage>
</organism>
<keyword evidence="2" id="KW-1185">Reference proteome</keyword>
<dbReference type="Proteomes" id="UP001060085">
    <property type="component" value="Linkage Group LG04"/>
</dbReference>
<dbReference type="EMBL" id="CM044704">
    <property type="protein sequence ID" value="KAI5668484.1"/>
    <property type="molecule type" value="Genomic_DNA"/>
</dbReference>
<evidence type="ECO:0000313" key="1">
    <source>
        <dbReference type="EMBL" id="KAI5668484.1"/>
    </source>
</evidence>